<dbReference type="GO" id="GO:0004659">
    <property type="term" value="F:prenyltransferase activity"/>
    <property type="evidence" value="ECO:0007669"/>
    <property type="project" value="InterPro"/>
</dbReference>
<dbReference type="Gene3D" id="1.10.600.10">
    <property type="entry name" value="Farnesyl Diphosphate Synthase"/>
    <property type="match status" value="1"/>
</dbReference>
<dbReference type="PROSITE" id="PS00723">
    <property type="entry name" value="POLYPRENYL_SYNTHASE_1"/>
    <property type="match status" value="1"/>
</dbReference>
<dbReference type="InterPro" id="IPR033749">
    <property type="entry name" value="Polyprenyl_synt_CS"/>
</dbReference>
<evidence type="ECO:0000313" key="8">
    <source>
        <dbReference type="Proteomes" id="UP000515847"/>
    </source>
</evidence>
<evidence type="ECO:0000256" key="1">
    <source>
        <dbReference type="ARBA" id="ARBA00001946"/>
    </source>
</evidence>
<name>A0A7G6E1D9_THEFR</name>
<evidence type="ECO:0000256" key="5">
    <source>
        <dbReference type="ARBA" id="ARBA00022842"/>
    </source>
</evidence>
<dbReference type="KEGG" id="tfr:BR63_05940"/>
<dbReference type="SUPFAM" id="SSF48576">
    <property type="entry name" value="Terpenoid synthases"/>
    <property type="match status" value="1"/>
</dbReference>
<evidence type="ECO:0000256" key="6">
    <source>
        <dbReference type="RuleBase" id="RU004466"/>
    </source>
</evidence>
<dbReference type="PANTHER" id="PTHR12001">
    <property type="entry name" value="GERANYLGERANYL PYROPHOSPHATE SYNTHASE"/>
    <property type="match status" value="1"/>
</dbReference>
<dbReference type="EMBL" id="CP045798">
    <property type="protein sequence ID" value="QNB45893.1"/>
    <property type="molecule type" value="Genomic_DNA"/>
</dbReference>
<gene>
    <name evidence="7" type="ORF">BR63_05940</name>
</gene>
<accession>A0A7G6E1D9</accession>
<sequence>MQVNYLFYEIEGELRQVEEYLLEYIQAGHADLRKSFVHLLKAGGKRIRPAFALLSAKYGQYESGKIIPLAAALELIHMATLVHDDVIDSSIIRRGRQTVKAQYGNNFSLHSGDFLFAKALIIIEKYKNNKINQLLAHVSVEMCQGELEQIASAFKLEQNIRNYFYRIKRKTSLLISASCQIGAIAAQADPHIVKTLGRYGHYLGMAFQITDDVLDFIADEKTLGKPVGSDLRQGIITLPVIYLLNCGNEAVKKSLWEKLNSPVSSQDDIHDVVELIKQSEAIPYSLDIAGLYVEKALKELEMLPANEITESLHKLAVFIKRRQF</sequence>
<dbReference type="InterPro" id="IPR008949">
    <property type="entry name" value="Isoprenoid_synthase_dom_sf"/>
</dbReference>
<keyword evidence="8" id="KW-1185">Reference proteome</keyword>
<proteinExistence type="inferred from homology"/>
<dbReference type="OrthoDB" id="9805316at2"/>
<keyword evidence="3 6" id="KW-0808">Transferase</keyword>
<dbReference type="Proteomes" id="UP000515847">
    <property type="component" value="Chromosome"/>
</dbReference>
<evidence type="ECO:0000313" key="7">
    <source>
        <dbReference type="EMBL" id="QNB45893.1"/>
    </source>
</evidence>
<dbReference type="AlphaFoldDB" id="A0A7G6E1D9"/>
<comment type="cofactor">
    <cofactor evidence="1">
        <name>Mg(2+)</name>
        <dbReference type="ChEBI" id="CHEBI:18420"/>
    </cofactor>
</comment>
<dbReference type="GO" id="GO:0046872">
    <property type="term" value="F:metal ion binding"/>
    <property type="evidence" value="ECO:0007669"/>
    <property type="project" value="UniProtKB-KW"/>
</dbReference>
<dbReference type="GO" id="GO:0008299">
    <property type="term" value="P:isoprenoid biosynthetic process"/>
    <property type="evidence" value="ECO:0007669"/>
    <property type="project" value="InterPro"/>
</dbReference>
<protein>
    <submittedName>
        <fullName evidence="7">Heptaprenyl diphosphate synthase</fullName>
    </submittedName>
</protein>
<dbReference type="PROSITE" id="PS00444">
    <property type="entry name" value="POLYPRENYL_SYNTHASE_2"/>
    <property type="match status" value="1"/>
</dbReference>
<dbReference type="CDD" id="cd00685">
    <property type="entry name" value="Trans_IPPS_HT"/>
    <property type="match status" value="1"/>
</dbReference>
<reference evidence="7 8" key="1">
    <citation type="journal article" date="2019" name="Front. Microbiol.">
        <title>Thermoanaerosceptrum fracticalcis gen. nov. sp. nov., a Novel Fumarate-Fermenting Microorganism From a Deep Fractured Carbonate Aquifer of the US Great Basin.</title>
        <authorList>
            <person name="Hamilton-Brehm S.D."/>
            <person name="Stewart L.E."/>
            <person name="Zavarin M."/>
            <person name="Caldwell M."/>
            <person name="Lawson P.A."/>
            <person name="Onstott T.C."/>
            <person name="Grzymski J."/>
            <person name="Neveux I."/>
            <person name="Lollar B.S."/>
            <person name="Russell C.E."/>
            <person name="Moser D.P."/>
        </authorList>
    </citation>
    <scope>NUCLEOTIDE SEQUENCE [LARGE SCALE GENOMIC DNA]</scope>
    <source>
        <strain evidence="7 8">DRI-13</strain>
    </source>
</reference>
<dbReference type="SFLD" id="SFLDS00005">
    <property type="entry name" value="Isoprenoid_Synthase_Type_I"/>
    <property type="match status" value="1"/>
</dbReference>
<comment type="similarity">
    <text evidence="2 6">Belongs to the FPP/GGPP synthase family.</text>
</comment>
<keyword evidence="4" id="KW-0479">Metal-binding</keyword>
<keyword evidence="5" id="KW-0460">Magnesium</keyword>
<dbReference type="InterPro" id="IPR000092">
    <property type="entry name" value="Polyprenyl_synt"/>
</dbReference>
<organism evidence="7 8">
    <name type="scientific">Thermanaerosceptrum fracticalcis</name>
    <dbReference type="NCBI Taxonomy" id="1712410"/>
    <lineage>
        <taxon>Bacteria</taxon>
        <taxon>Bacillati</taxon>
        <taxon>Bacillota</taxon>
        <taxon>Clostridia</taxon>
        <taxon>Eubacteriales</taxon>
        <taxon>Peptococcaceae</taxon>
        <taxon>Thermanaerosceptrum</taxon>
    </lineage>
</organism>
<dbReference type="PANTHER" id="PTHR12001:SF69">
    <property type="entry name" value="ALL TRANS-POLYPRENYL-DIPHOSPHATE SYNTHASE PDSS1"/>
    <property type="match status" value="1"/>
</dbReference>
<evidence type="ECO:0000256" key="2">
    <source>
        <dbReference type="ARBA" id="ARBA00006706"/>
    </source>
</evidence>
<dbReference type="Pfam" id="PF00348">
    <property type="entry name" value="polyprenyl_synt"/>
    <property type="match status" value="1"/>
</dbReference>
<evidence type="ECO:0000256" key="4">
    <source>
        <dbReference type="ARBA" id="ARBA00022723"/>
    </source>
</evidence>
<evidence type="ECO:0000256" key="3">
    <source>
        <dbReference type="ARBA" id="ARBA00022679"/>
    </source>
</evidence>